<evidence type="ECO:0000313" key="2">
    <source>
        <dbReference type="Proteomes" id="UP001169492"/>
    </source>
</evidence>
<dbReference type="EMBL" id="JAGGJB010000004">
    <property type="protein sequence ID" value="MDN7124877.1"/>
    <property type="molecule type" value="Genomic_DNA"/>
</dbReference>
<accession>A0AAW7R1P4</accession>
<proteinExistence type="predicted"/>
<comment type="caution">
    <text evidence="1">The sequence shown here is derived from an EMBL/GenBank/DDBJ whole genome shotgun (WGS) entry which is preliminary data.</text>
</comment>
<gene>
    <name evidence="1" type="ORF">J6I90_08280</name>
</gene>
<protein>
    <recommendedName>
        <fullName evidence="3">Alpha-2-macroglobulin bait region domain-containing protein</fullName>
    </recommendedName>
</protein>
<evidence type="ECO:0000313" key="1">
    <source>
        <dbReference type="EMBL" id="MDN7124877.1"/>
    </source>
</evidence>
<reference evidence="1 2" key="1">
    <citation type="submission" date="2021-03" db="EMBL/GenBank/DDBJ databases">
        <title>Pseudidiomarina terrestris, a new bacterium isolated from saline soil.</title>
        <authorList>
            <person name="Galisteo C."/>
            <person name="De La Haba R."/>
            <person name="Sanchez-Porro C."/>
            <person name="Ventosa A."/>
        </authorList>
    </citation>
    <scope>NUCLEOTIDE SEQUENCE [LARGE SCALE GENOMIC DNA]</scope>
    <source>
        <strain evidence="1 2">1APP75-32.1</strain>
    </source>
</reference>
<dbReference type="AlphaFoldDB" id="A0AAW7R1P4"/>
<evidence type="ECO:0008006" key="3">
    <source>
        <dbReference type="Google" id="ProtNLM"/>
    </source>
</evidence>
<organism evidence="1 2">
    <name type="scientific">Pseudidiomarina terrestris</name>
    <dbReference type="NCBI Taxonomy" id="2820060"/>
    <lineage>
        <taxon>Bacteria</taxon>
        <taxon>Pseudomonadati</taxon>
        <taxon>Pseudomonadota</taxon>
        <taxon>Gammaproteobacteria</taxon>
        <taxon>Alteromonadales</taxon>
        <taxon>Idiomarinaceae</taxon>
        <taxon>Pseudidiomarina</taxon>
    </lineage>
</organism>
<dbReference type="Proteomes" id="UP001169492">
    <property type="component" value="Unassembled WGS sequence"/>
</dbReference>
<sequence>MRMLGRLLLLLLGLALLAALWYAAQLSLQALQKTDVQPWEDSYEQSTVYILQPGETFEFDVPNEATQLRILHTPVGVVADDEQATLQFTARPDASLSESYSVMLYGEEAPVGGQLPGRFFDSPQDTLAGITQLHVVSFAERQSLNEFALTLTGSSRPVAIRVAVLVQYDEASVSRMWQRLNEEQKSRFFEDHIYPVELVPERERAARLMQRWQPIGPADASSERINSRILFVNEQAEVFADDEDQITDELAVIGPERWFTIDTRVQTNLQEFACESLSGAASTELQLRSVTEAGESVVTPVRLDAESPRAQLPAQPGLYQLSARARCELVFYDANGEMVSADYNYLRASVVQPDSSLTFALVPDARQAQPLRLDARRLTRRGAAPAQDLSLQWRIVDAAGEELLSGQLQPQLEPNPYQVSVDSSLVSTVHEKSSQYIVAPAHSAELRVSLSHAPATMAGQVLVNLYTRPADLAYRVEPGNEDEPQQQSIPKWFLAYPMLNNTELPVVTQLISWQMPLPEPAATAEAGVEEQWYTLTSVNEAPYFELFLAAGERGQQLEVTADSAHLVYAPVAGDGSRYVVSAPGHAQKVRPQLVYQKATDAPVPVEIKLNGQLVAKDWLNARSGRLFLPALAQSDYTLTLTAPTAVQWYSNYQPVSAQPHYRVRNGYKLTQALTFVVDKTAKEEWLTFNYFPAIAAPHQLTLTLEKQEQVGVYADYTVAKRSFPLAAAERSPSVVLLNQNQAPVWQPIRLPFLLGRDLAEGRYRVTVSTSAPNSGYVQAGYSAAVPLYQIEIYTEDGNALF</sequence>
<dbReference type="RefSeq" id="WP_301774672.1">
    <property type="nucleotide sequence ID" value="NZ_JAGGJB010000004.1"/>
</dbReference>
<name>A0AAW7R1P4_9GAMM</name>